<organism evidence="8 9">
    <name type="scientific">Brachyspira aalborgi</name>
    <dbReference type="NCBI Taxonomy" id="29522"/>
    <lineage>
        <taxon>Bacteria</taxon>
        <taxon>Pseudomonadati</taxon>
        <taxon>Spirochaetota</taxon>
        <taxon>Spirochaetia</taxon>
        <taxon>Brachyspirales</taxon>
        <taxon>Brachyspiraceae</taxon>
        <taxon>Brachyspira</taxon>
    </lineage>
</organism>
<dbReference type="GO" id="GO:0003677">
    <property type="term" value="F:DNA binding"/>
    <property type="evidence" value="ECO:0007669"/>
    <property type="project" value="UniProtKB-UniRule"/>
</dbReference>
<evidence type="ECO:0000259" key="7">
    <source>
        <dbReference type="PROSITE" id="PS52018"/>
    </source>
</evidence>
<comment type="similarity">
    <text evidence="6">Belongs to the DarT ADP-ribosyltransferase family.</text>
</comment>
<accession>A0A5C8FYB2</accession>
<evidence type="ECO:0000256" key="1">
    <source>
        <dbReference type="ARBA" id="ARBA00022649"/>
    </source>
</evidence>
<dbReference type="Pfam" id="PF14487">
    <property type="entry name" value="DarT"/>
    <property type="match status" value="1"/>
</dbReference>
<gene>
    <name evidence="8" type="ORF">EPJ67_10195</name>
</gene>
<protein>
    <submittedName>
        <fullName evidence="8">DUF4433 domain-containing protein</fullName>
    </submittedName>
</protein>
<keyword evidence="1 6" id="KW-1277">Toxin-antitoxin system</keyword>
<keyword evidence="3 6" id="KW-0808">Transferase</keyword>
<feature type="binding site" evidence="6">
    <location>
        <position position="48"/>
    </location>
    <ligand>
        <name>NAD(+)</name>
        <dbReference type="ChEBI" id="CHEBI:57540"/>
    </ligand>
</feature>
<dbReference type="EMBL" id="SAYJ01000019">
    <property type="protein sequence ID" value="TXJ54634.1"/>
    <property type="molecule type" value="Genomic_DNA"/>
</dbReference>
<evidence type="ECO:0000256" key="3">
    <source>
        <dbReference type="ARBA" id="ARBA00022679"/>
    </source>
</evidence>
<reference evidence="8 9" key="1">
    <citation type="journal article" date="1992" name="Lakartidningen">
        <title>[Penicillin V and not amoxicillin is the first choice preparation in acute otitis].</title>
        <authorList>
            <person name="Kamme C."/>
            <person name="Lundgren K."/>
            <person name="Prellner K."/>
        </authorList>
    </citation>
    <scope>NUCLEOTIDE SEQUENCE [LARGE SCALE GENOMIC DNA]</scope>
    <source>
        <strain evidence="8 9">PC2777IV</strain>
    </source>
</reference>
<evidence type="ECO:0000256" key="4">
    <source>
        <dbReference type="ARBA" id="ARBA00022695"/>
    </source>
</evidence>
<evidence type="ECO:0000256" key="2">
    <source>
        <dbReference type="ARBA" id="ARBA00022676"/>
    </source>
</evidence>
<evidence type="ECO:0000313" key="8">
    <source>
        <dbReference type="EMBL" id="TXJ54634.1"/>
    </source>
</evidence>
<comment type="caution">
    <text evidence="6">Lacks conserved residue(s) required for the propagation of feature annotation.</text>
</comment>
<comment type="caution">
    <text evidence="8">The sequence shown here is derived from an EMBL/GenBank/DDBJ whole genome shotgun (WGS) entry which is preliminary data.</text>
</comment>
<dbReference type="OrthoDB" id="9813972at2"/>
<dbReference type="InterPro" id="IPR029494">
    <property type="entry name" value="DarT"/>
</dbReference>
<evidence type="ECO:0000313" key="9">
    <source>
        <dbReference type="Proteomes" id="UP000325013"/>
    </source>
</evidence>
<dbReference type="PROSITE" id="PS52018">
    <property type="entry name" value="DART"/>
    <property type="match status" value="1"/>
</dbReference>
<sequence length="199" mass="23743">MDNIKNGKLIYHLTSIENLDSIIKNGLQPRNSINPNIDIADSEIIDKRQNVNDINLLEYVPFHFFINNPFDNAVKKRNKDKNFIYICVRRDIAKEKDFKIIPVHPISNYITNFQKVVYNYEEGIDLIDWNTMEKRDYDNDYCKKVCSAECLYHGVMPIDYIYSIAVKDENSKNIIDKINNNRYNFYVNINEKWFFNNYD</sequence>
<feature type="active site" description="Proton acceptor" evidence="6">
    <location>
        <position position="48"/>
    </location>
</feature>
<feature type="binding site" evidence="6">
    <location>
        <begin position="12"/>
        <end position="14"/>
    </location>
    <ligand>
        <name>NAD(+)</name>
        <dbReference type="ChEBI" id="CHEBI:57540"/>
    </ligand>
</feature>
<dbReference type="GO" id="GO:0016779">
    <property type="term" value="F:nucleotidyltransferase activity"/>
    <property type="evidence" value="ECO:0007669"/>
    <property type="project" value="UniProtKB-UniRule"/>
</dbReference>
<keyword evidence="5 6" id="KW-0238">DNA-binding</keyword>
<dbReference type="RefSeq" id="WP_147529484.1">
    <property type="nucleotide sequence ID" value="NZ_SAYJ01000019.1"/>
</dbReference>
<proteinExistence type="inferred from homology"/>
<evidence type="ECO:0000256" key="6">
    <source>
        <dbReference type="PROSITE-ProRule" id="PRU01362"/>
    </source>
</evidence>
<feature type="domain" description="DarT" evidence="7">
    <location>
        <begin position="8"/>
        <end position="195"/>
    </location>
</feature>
<dbReference type="Proteomes" id="UP000325013">
    <property type="component" value="Unassembled WGS sequence"/>
</dbReference>
<keyword evidence="2 6" id="KW-0328">Glycosyltransferase</keyword>
<comment type="catalytic activity">
    <reaction evidence="6">
        <text>a thymidine in DNA + NAD(+) = an N-(ADP-alpha-D-ribosyl)-thymidine in DNA + nicotinamide + H(+)</text>
        <dbReference type="Rhea" id="RHEA:71651"/>
        <dbReference type="Rhea" id="RHEA-COMP:13556"/>
        <dbReference type="Rhea" id="RHEA-COMP:18051"/>
        <dbReference type="ChEBI" id="CHEBI:15378"/>
        <dbReference type="ChEBI" id="CHEBI:17154"/>
        <dbReference type="ChEBI" id="CHEBI:57540"/>
        <dbReference type="ChEBI" id="CHEBI:137386"/>
        <dbReference type="ChEBI" id="CHEBI:191199"/>
    </reaction>
</comment>
<feature type="active site" evidence="6">
    <location>
        <position position="149"/>
    </location>
</feature>
<name>A0A5C8FYB2_9SPIR</name>
<keyword evidence="4 6" id="KW-0548">Nucleotidyltransferase</keyword>
<dbReference type="GO" id="GO:0016757">
    <property type="term" value="F:glycosyltransferase activity"/>
    <property type="evidence" value="ECO:0007669"/>
    <property type="project" value="UniProtKB-UniRule"/>
</dbReference>
<dbReference type="AlphaFoldDB" id="A0A5C8FYB2"/>
<evidence type="ECO:0000256" key="5">
    <source>
        <dbReference type="ARBA" id="ARBA00023125"/>
    </source>
</evidence>